<dbReference type="EMBL" id="JBELOE010000064">
    <property type="protein sequence ID" value="MER2490685.1"/>
    <property type="molecule type" value="Genomic_DNA"/>
</dbReference>
<organism evidence="2 3">
    <name type="scientific">Catenovulum sediminis</name>
    <dbReference type="NCBI Taxonomy" id="1740262"/>
    <lineage>
        <taxon>Bacteria</taxon>
        <taxon>Pseudomonadati</taxon>
        <taxon>Pseudomonadota</taxon>
        <taxon>Gammaproteobacteria</taxon>
        <taxon>Alteromonadales</taxon>
        <taxon>Alteromonadaceae</taxon>
        <taxon>Catenovulum</taxon>
    </lineage>
</organism>
<comment type="caution">
    <text evidence="2">The sequence shown here is derived from an EMBL/GenBank/DDBJ whole genome shotgun (WGS) entry which is preliminary data.</text>
</comment>
<feature type="region of interest" description="Disordered" evidence="1">
    <location>
        <begin position="499"/>
        <end position="525"/>
    </location>
</feature>
<name>A0ABV1RD60_9ALTE</name>
<feature type="compositionally biased region" description="Acidic residues" evidence="1">
    <location>
        <begin position="508"/>
        <end position="517"/>
    </location>
</feature>
<accession>A0ABV1RD60</accession>
<dbReference type="PIRSF" id="PIRSF007056">
    <property type="entry name" value="UCP007056"/>
    <property type="match status" value="1"/>
</dbReference>
<evidence type="ECO:0000256" key="1">
    <source>
        <dbReference type="SAM" id="MobiDB-lite"/>
    </source>
</evidence>
<dbReference type="Gene3D" id="3.30.420.240">
    <property type="match status" value="1"/>
</dbReference>
<gene>
    <name evidence="2" type="ORF">ABS311_02140</name>
</gene>
<evidence type="ECO:0000313" key="2">
    <source>
        <dbReference type="EMBL" id="MER2490685.1"/>
    </source>
</evidence>
<reference evidence="2 3" key="1">
    <citation type="submission" date="2024-06" db="EMBL/GenBank/DDBJ databases">
        <authorList>
            <person name="Chen R.Y."/>
        </authorList>
    </citation>
    <scope>NUCLEOTIDE SEQUENCE [LARGE SCALE GENOMIC DNA]</scope>
    <source>
        <strain evidence="2 3">D2</strain>
    </source>
</reference>
<keyword evidence="3" id="KW-1185">Reference proteome</keyword>
<proteinExistence type="predicted"/>
<dbReference type="RefSeq" id="WP_350400433.1">
    <property type="nucleotide sequence ID" value="NZ_JBELOE010000064.1"/>
</dbReference>
<dbReference type="Proteomes" id="UP001467690">
    <property type="component" value="Unassembled WGS sequence"/>
</dbReference>
<sequence>MTEQAPLSKIAGSLAIALQSDILFGYQKEWMQDQSVIKIADKSRRTGLTFAEACDDVMCASQPVNAQNTYYLGSDKEMAKEFIDACAFWARKLNMVMTEIEESIFEDEDEDGNKKSIKSFEIKFPHSGKKILALSSNPRNLRGRQGNVVIDEAAFHDRLDEVLKAAMALTMWGGKLRIISTHNGVDNLFNTLITQARRGEKNYSVHHIPIDKALKHGLYKRICLISGQEWSQQKEDNWLKEQVNFYPTEEAANEELFCVPSQGAGQYLSRRVRERALSEHCKVVRYTAPKDFEIWTEEQRVRDVDKWCEENLLPLLEKLSPDLSHAFGEDFARKGDLSVFSIGEIKQDTKLEVPIMVELRNVTYDQQRQIMFYITERLPRLRGLAFDATGNGGYLAEAAMLKYGSEMVDCAHLSQNWYREWMPKVKDYFDMANIVLPKDQDVLDDLGQIKLKNGIAQVDKGKNEGSDGEKRHGDAAISIAMLVRAAEMDGSPIEYTGLPGKGGLYGQPDDDDLDDLPDTGTGGCW</sequence>
<protein>
    <submittedName>
        <fullName evidence="2">Terminase family protein</fullName>
    </submittedName>
</protein>
<dbReference type="InterPro" id="IPR027417">
    <property type="entry name" value="P-loop_NTPase"/>
</dbReference>
<dbReference type="Gene3D" id="3.40.50.300">
    <property type="entry name" value="P-loop containing nucleotide triphosphate hydrolases"/>
    <property type="match status" value="1"/>
</dbReference>
<dbReference type="InterPro" id="IPR012036">
    <property type="entry name" value="Phage_Mu_Gp28"/>
</dbReference>
<dbReference type="Pfam" id="PF03237">
    <property type="entry name" value="Terminase_6N"/>
    <property type="match status" value="1"/>
</dbReference>
<evidence type="ECO:0000313" key="3">
    <source>
        <dbReference type="Proteomes" id="UP001467690"/>
    </source>
</evidence>